<dbReference type="PANTHER" id="PTHR39757:SF5">
    <property type="entry name" value="OS02G0190600 PROTEIN"/>
    <property type="match status" value="1"/>
</dbReference>
<sequence>MSVDVVVCGLGPAGRALAHRCLVRGLTVTVVDPAPQRRWQATYAAWADELPDWLSADAVAATVARPLAWGVRAHRLDRPYVVFDAARLRDSLDLTGARIVADRVLECGAETAVLASGTVLRGDRVIDARGIGRSPALAEQTAYGLVLDAKRCAETEPTFMDWRPDNGAPADAPRSFLYAVPLDGETMLLEETCLVGRPALDGGALRARLRHRLRCRGIELTGAERIERVRFPVEGGRPGRHAFGAAGGFAHPATGYSVAAALAAADAVAAGTPAWPVTARAVHHLRAAGLRALLALPPTDLPVFFDAFFALPPDAQRAYLSGRDDLNGTVRAMLGLFGALPPTLRRRVATATLGWPNRSRPRIPSAIMEE</sequence>
<dbReference type="RefSeq" id="WP_167463838.1">
    <property type="nucleotide sequence ID" value="NZ_CP046171.1"/>
</dbReference>
<dbReference type="EMBL" id="CP046171">
    <property type="protein sequence ID" value="QIS04731.1"/>
    <property type="molecule type" value="Genomic_DNA"/>
</dbReference>
<evidence type="ECO:0000313" key="1">
    <source>
        <dbReference type="EMBL" id="QIS04731.1"/>
    </source>
</evidence>
<dbReference type="Proteomes" id="UP000501705">
    <property type="component" value="Chromosome"/>
</dbReference>
<organism evidence="1 2">
    <name type="scientific">Nocardia brasiliensis</name>
    <dbReference type="NCBI Taxonomy" id="37326"/>
    <lineage>
        <taxon>Bacteria</taxon>
        <taxon>Bacillati</taxon>
        <taxon>Actinomycetota</taxon>
        <taxon>Actinomycetes</taxon>
        <taxon>Mycobacteriales</taxon>
        <taxon>Nocardiaceae</taxon>
        <taxon>Nocardia</taxon>
    </lineage>
</organism>
<dbReference type="AlphaFoldDB" id="A0A6G9XUT6"/>
<name>A0A6G9XUT6_NOCBR</name>
<reference evidence="1 2" key="1">
    <citation type="journal article" date="2019" name="ACS Chem. Biol.">
        <title>Identification and Mobilization of a Cryptic Antibiotic Biosynthesis Gene Locus from a Human-Pathogenic Nocardia Isolate.</title>
        <authorList>
            <person name="Herisse M."/>
            <person name="Ishida K."/>
            <person name="Porter J.L."/>
            <person name="Howden B."/>
            <person name="Hertweck C."/>
            <person name="Stinear T.P."/>
            <person name="Pidot S.J."/>
        </authorList>
    </citation>
    <scope>NUCLEOTIDE SEQUENCE [LARGE SCALE GENOMIC DNA]</scope>
    <source>
        <strain evidence="1 2">AUSMDU00024985</strain>
    </source>
</reference>
<protein>
    <submittedName>
        <fullName evidence="1">Lycopene cyclase</fullName>
    </submittedName>
</protein>
<dbReference type="PANTHER" id="PTHR39757">
    <property type="match status" value="1"/>
</dbReference>
<accession>A0A6G9XUT6</accession>
<evidence type="ECO:0000313" key="2">
    <source>
        <dbReference type="Proteomes" id="UP000501705"/>
    </source>
</evidence>
<gene>
    <name evidence="1" type="ORF">F5X71_22510</name>
</gene>
<dbReference type="Pfam" id="PF05834">
    <property type="entry name" value="Lycopene_cycl"/>
    <property type="match status" value="1"/>
</dbReference>
<dbReference type="SUPFAM" id="SSF51905">
    <property type="entry name" value="FAD/NAD(P)-binding domain"/>
    <property type="match status" value="1"/>
</dbReference>
<proteinExistence type="predicted"/>
<dbReference type="InterPro" id="IPR036188">
    <property type="entry name" value="FAD/NAD-bd_sf"/>
</dbReference>